<feature type="chain" id="PRO_5005550370" evidence="1">
    <location>
        <begin position="23"/>
        <end position="117"/>
    </location>
</feature>
<gene>
    <name evidence="2" type="ORF">PSTG_06302</name>
</gene>
<organism evidence="2 3">
    <name type="scientific">Puccinia striiformis f. sp. tritici PST-78</name>
    <dbReference type="NCBI Taxonomy" id="1165861"/>
    <lineage>
        <taxon>Eukaryota</taxon>
        <taxon>Fungi</taxon>
        <taxon>Dikarya</taxon>
        <taxon>Basidiomycota</taxon>
        <taxon>Pucciniomycotina</taxon>
        <taxon>Pucciniomycetes</taxon>
        <taxon>Pucciniales</taxon>
        <taxon>Pucciniaceae</taxon>
        <taxon>Puccinia</taxon>
    </lineage>
</organism>
<evidence type="ECO:0000256" key="1">
    <source>
        <dbReference type="SAM" id="SignalP"/>
    </source>
</evidence>
<reference evidence="3" key="1">
    <citation type="submission" date="2014-03" db="EMBL/GenBank/DDBJ databases">
        <title>The Genome Sequence of Puccinia striiformis f. sp. tritici PST-78.</title>
        <authorList>
            <consortium name="The Broad Institute Genome Sequencing Platform"/>
            <person name="Cuomo C."/>
            <person name="Hulbert S."/>
            <person name="Chen X."/>
            <person name="Walker B."/>
            <person name="Young S.K."/>
            <person name="Zeng Q."/>
            <person name="Gargeya S."/>
            <person name="Fitzgerald M."/>
            <person name="Haas B."/>
            <person name="Abouelleil A."/>
            <person name="Alvarado L."/>
            <person name="Arachchi H.M."/>
            <person name="Berlin A.M."/>
            <person name="Chapman S.B."/>
            <person name="Goldberg J."/>
            <person name="Griggs A."/>
            <person name="Gujja S."/>
            <person name="Hansen M."/>
            <person name="Howarth C."/>
            <person name="Imamovic A."/>
            <person name="Larimer J."/>
            <person name="McCowan C."/>
            <person name="Montmayeur A."/>
            <person name="Murphy C."/>
            <person name="Neiman D."/>
            <person name="Pearson M."/>
            <person name="Priest M."/>
            <person name="Roberts A."/>
            <person name="Saif S."/>
            <person name="Shea T."/>
            <person name="Sisk P."/>
            <person name="Sykes S."/>
            <person name="Wortman J."/>
            <person name="Nusbaum C."/>
            <person name="Birren B."/>
        </authorList>
    </citation>
    <scope>NUCLEOTIDE SEQUENCE [LARGE SCALE GENOMIC DNA]</scope>
    <source>
        <strain evidence="3">race PST-78</strain>
    </source>
</reference>
<dbReference type="Proteomes" id="UP000054564">
    <property type="component" value="Unassembled WGS sequence"/>
</dbReference>
<sequence>MMYIKSTLMSMVTTALVGLSAAENIHHCEENFPSSYCATKLPPDSDGLVYYRAKRADVVRDLVRTFSCDGKGEEGKYCCHRPIAYTFGTKFLVISDEFEHGQESEFPDKTQCKPATF</sequence>
<name>A0A0L0VMC9_9BASI</name>
<protein>
    <submittedName>
        <fullName evidence="2">Uncharacterized protein</fullName>
    </submittedName>
</protein>
<comment type="caution">
    <text evidence="2">The sequence shown here is derived from an EMBL/GenBank/DDBJ whole genome shotgun (WGS) entry which is preliminary data.</text>
</comment>
<evidence type="ECO:0000313" key="2">
    <source>
        <dbReference type="EMBL" id="KNF00372.1"/>
    </source>
</evidence>
<evidence type="ECO:0000313" key="3">
    <source>
        <dbReference type="Proteomes" id="UP000054564"/>
    </source>
</evidence>
<keyword evidence="1" id="KW-0732">Signal</keyword>
<dbReference type="EMBL" id="AJIL01000037">
    <property type="protein sequence ID" value="KNF00372.1"/>
    <property type="molecule type" value="Genomic_DNA"/>
</dbReference>
<keyword evidence="3" id="KW-1185">Reference proteome</keyword>
<dbReference type="AlphaFoldDB" id="A0A0L0VMC9"/>
<proteinExistence type="predicted"/>
<feature type="signal peptide" evidence="1">
    <location>
        <begin position="1"/>
        <end position="22"/>
    </location>
</feature>
<accession>A0A0L0VMC9</accession>